<feature type="chain" id="PRO_5009138892" evidence="1">
    <location>
        <begin position="22"/>
        <end position="390"/>
    </location>
</feature>
<protein>
    <submittedName>
        <fullName evidence="4">Lytic transglycosylase</fullName>
    </submittedName>
</protein>
<feature type="domain" description="Transglycosylase SLT" evidence="3">
    <location>
        <begin position="29"/>
        <end position="320"/>
    </location>
</feature>
<dbReference type="RefSeq" id="WP_069441148.1">
    <property type="nucleotide sequence ID" value="NZ_LPWF01000016.1"/>
</dbReference>
<dbReference type="PANTHER" id="PTHR30163:SF8">
    <property type="entry name" value="LYTIC MUREIN TRANSGLYCOSYLASE"/>
    <property type="match status" value="1"/>
</dbReference>
<evidence type="ECO:0000259" key="3">
    <source>
        <dbReference type="Pfam" id="PF13406"/>
    </source>
</evidence>
<dbReference type="EMBL" id="LPWF01000016">
    <property type="protein sequence ID" value="ODR99601.1"/>
    <property type="molecule type" value="Genomic_DNA"/>
</dbReference>
<evidence type="ECO:0000313" key="4">
    <source>
        <dbReference type="EMBL" id="ODR99601.1"/>
    </source>
</evidence>
<dbReference type="InterPro" id="IPR011970">
    <property type="entry name" value="MltB_2"/>
</dbReference>
<dbReference type="GO" id="GO:0008933">
    <property type="term" value="F:peptidoglycan lytic transglycosylase activity"/>
    <property type="evidence" value="ECO:0007669"/>
    <property type="project" value="TreeGrafter"/>
</dbReference>
<evidence type="ECO:0000313" key="5">
    <source>
        <dbReference type="Proteomes" id="UP000094472"/>
    </source>
</evidence>
<feature type="signal peptide" evidence="1">
    <location>
        <begin position="1"/>
        <end position="21"/>
    </location>
</feature>
<dbReference type="InterPro" id="IPR036365">
    <property type="entry name" value="PGBD-like_sf"/>
</dbReference>
<dbReference type="PROSITE" id="PS51257">
    <property type="entry name" value="PROKAR_LIPOPROTEIN"/>
    <property type="match status" value="1"/>
</dbReference>
<dbReference type="AlphaFoldDB" id="A0A1E3W263"/>
<dbReference type="InterPro" id="IPR043426">
    <property type="entry name" value="MltB-like"/>
</dbReference>
<organism evidence="4 5">
    <name type="scientific">Methyloceanibacter superfactus</name>
    <dbReference type="NCBI Taxonomy" id="1774969"/>
    <lineage>
        <taxon>Bacteria</taxon>
        <taxon>Pseudomonadati</taxon>
        <taxon>Pseudomonadota</taxon>
        <taxon>Alphaproteobacteria</taxon>
        <taxon>Hyphomicrobiales</taxon>
        <taxon>Hyphomicrobiaceae</taxon>
        <taxon>Methyloceanibacter</taxon>
    </lineage>
</organism>
<dbReference type="SUPFAM" id="SSF53955">
    <property type="entry name" value="Lysozyme-like"/>
    <property type="match status" value="1"/>
</dbReference>
<evidence type="ECO:0000259" key="2">
    <source>
        <dbReference type="Pfam" id="PF01471"/>
    </source>
</evidence>
<dbReference type="Proteomes" id="UP000094472">
    <property type="component" value="Unassembled WGS sequence"/>
</dbReference>
<dbReference type="Gene3D" id="1.10.101.10">
    <property type="entry name" value="PGBD-like superfamily/PGBD"/>
    <property type="match status" value="1"/>
</dbReference>
<sequence length="390" mass="42636">MTARAGLCAAVLFGSASSALAACPGPAGFGKWLQGFKQQAIAEGISPQTVASALNGVTYFPTAIAHDRRQGVFAQDFLTFQGRMVSNNRLQVGKAMLRKYASVFNRIEQQYGVPGPVMVAYWGLETDFGKVMGNLPSIQSLATLSYDCRRPEEFREQLMYALKVIDRGDLQPGQMRGPAHGEVGQFQFQPKTYYNYAVDFDGDGHRDLVRSAPDSLASAANYLRSKGWQPGQPWLEEVRVSGNVPWDQADVTIRKPRAFWAQNGVTYRNGKPIPADNLQASLLLPMGRNGPAFLAYPNFTTVYLDWNNSLVYSTTAAYYATRLAGAPPLNRGNPEPFTAAETKQLQTLLARQGFDVGKIDGVIGAGTREAIRAMQIKYGLPADSIPVMSC</sequence>
<dbReference type="Gene3D" id="1.10.530.10">
    <property type="match status" value="1"/>
</dbReference>
<comment type="caution">
    <text evidence="4">The sequence shown here is derived from an EMBL/GenBank/DDBJ whole genome shotgun (WGS) entry which is preliminary data.</text>
</comment>
<dbReference type="InterPro" id="IPR036366">
    <property type="entry name" value="PGBDSf"/>
</dbReference>
<dbReference type="InterPro" id="IPR002477">
    <property type="entry name" value="Peptidoglycan-bd-like"/>
</dbReference>
<keyword evidence="5" id="KW-1185">Reference proteome</keyword>
<dbReference type="GO" id="GO:0009253">
    <property type="term" value="P:peptidoglycan catabolic process"/>
    <property type="evidence" value="ECO:0007669"/>
    <property type="project" value="TreeGrafter"/>
</dbReference>
<accession>A0A1E3W263</accession>
<dbReference type="InterPro" id="IPR023346">
    <property type="entry name" value="Lysozyme-like_dom_sf"/>
</dbReference>
<dbReference type="SUPFAM" id="SSF47090">
    <property type="entry name" value="PGBD-like"/>
    <property type="match status" value="1"/>
</dbReference>
<evidence type="ECO:0000256" key="1">
    <source>
        <dbReference type="SAM" id="SignalP"/>
    </source>
</evidence>
<proteinExistence type="predicted"/>
<feature type="domain" description="Peptidoglycan binding-like" evidence="2">
    <location>
        <begin position="340"/>
        <end position="384"/>
    </location>
</feature>
<keyword evidence="1" id="KW-0732">Signal</keyword>
<gene>
    <name evidence="4" type="ORF">AUC69_08170</name>
</gene>
<name>A0A1E3W263_9HYPH</name>
<reference evidence="4 5" key="1">
    <citation type="journal article" date="2016" name="Environ. Microbiol.">
        <title>New Methyloceanibacter diversity from North Sea sediments includes methanotroph containing solely the soluble methane monooxygenase.</title>
        <authorList>
            <person name="Vekeman B."/>
            <person name="Kerckhof F.M."/>
            <person name="Cremers G."/>
            <person name="de Vos P."/>
            <person name="Vandamme P."/>
            <person name="Boon N."/>
            <person name="Op den Camp H.J."/>
            <person name="Heylen K."/>
        </authorList>
    </citation>
    <scope>NUCLEOTIDE SEQUENCE [LARGE SCALE GENOMIC DNA]</scope>
    <source>
        <strain evidence="4 5">R-67175</strain>
    </source>
</reference>
<dbReference type="Gene3D" id="1.10.8.350">
    <property type="entry name" value="Bacterial muramidase"/>
    <property type="match status" value="1"/>
</dbReference>
<dbReference type="Pfam" id="PF13406">
    <property type="entry name" value="SLT_2"/>
    <property type="match status" value="1"/>
</dbReference>
<dbReference type="Pfam" id="PF01471">
    <property type="entry name" value="PG_binding_1"/>
    <property type="match status" value="1"/>
</dbReference>
<dbReference type="InterPro" id="IPR031304">
    <property type="entry name" value="SLT_2"/>
</dbReference>
<dbReference type="NCBIfam" id="TIGR02283">
    <property type="entry name" value="MltB_2"/>
    <property type="match status" value="1"/>
</dbReference>
<dbReference type="PANTHER" id="PTHR30163">
    <property type="entry name" value="MEMBRANE-BOUND LYTIC MUREIN TRANSGLYCOSYLASE B"/>
    <property type="match status" value="1"/>
</dbReference>